<evidence type="ECO:0000256" key="4">
    <source>
        <dbReference type="ARBA" id="ARBA00022741"/>
    </source>
</evidence>
<dbReference type="Pfam" id="PF00271">
    <property type="entry name" value="Helicase_C"/>
    <property type="match status" value="1"/>
</dbReference>
<dbReference type="PROSITE" id="PS00039">
    <property type="entry name" value="DEAD_ATP_HELICASE"/>
    <property type="match status" value="1"/>
</dbReference>
<dbReference type="Gene3D" id="3.40.50.300">
    <property type="entry name" value="P-loop containing nucleotide triphosphate hydrolases"/>
    <property type="match status" value="2"/>
</dbReference>
<accession>A0A669F3M7</accession>
<evidence type="ECO:0000259" key="15">
    <source>
        <dbReference type="PROSITE" id="PS51194"/>
    </source>
</evidence>
<evidence type="ECO:0000256" key="5">
    <source>
        <dbReference type="ARBA" id="ARBA00022801"/>
    </source>
</evidence>
<evidence type="ECO:0000256" key="13">
    <source>
        <dbReference type="SAM" id="MobiDB-lite"/>
    </source>
</evidence>
<dbReference type="GeneTree" id="ENSGT00550000074997"/>
<dbReference type="PROSITE" id="PS51192">
    <property type="entry name" value="HELICASE_ATP_BIND_1"/>
    <property type="match status" value="1"/>
</dbReference>
<evidence type="ECO:0000313" key="18">
    <source>
        <dbReference type="Proteomes" id="UP000005207"/>
    </source>
</evidence>
<dbReference type="Proteomes" id="UP000005207">
    <property type="component" value="Linkage group LG5"/>
</dbReference>
<dbReference type="GO" id="GO:0005829">
    <property type="term" value="C:cytosol"/>
    <property type="evidence" value="ECO:0007669"/>
    <property type="project" value="TreeGrafter"/>
</dbReference>
<feature type="compositionally biased region" description="Basic residues" evidence="13">
    <location>
        <begin position="681"/>
        <end position="690"/>
    </location>
</feature>
<dbReference type="InterPro" id="IPR014001">
    <property type="entry name" value="Helicase_ATP-bd"/>
</dbReference>
<feature type="region of interest" description="Disordered" evidence="13">
    <location>
        <begin position="678"/>
        <end position="727"/>
    </location>
</feature>
<dbReference type="EC" id="3.6.4.13" evidence="2"/>
<dbReference type="SUPFAM" id="SSF52540">
    <property type="entry name" value="P-loop containing nucleoside triphosphate hydrolases"/>
    <property type="match status" value="2"/>
</dbReference>
<organism evidence="17 18">
    <name type="scientific">Oreochromis niloticus</name>
    <name type="common">Nile tilapia</name>
    <name type="synonym">Tilapia nilotica</name>
    <dbReference type="NCBI Taxonomy" id="8128"/>
    <lineage>
        <taxon>Eukaryota</taxon>
        <taxon>Metazoa</taxon>
        <taxon>Chordata</taxon>
        <taxon>Craniata</taxon>
        <taxon>Vertebrata</taxon>
        <taxon>Euteleostomi</taxon>
        <taxon>Actinopterygii</taxon>
        <taxon>Neopterygii</taxon>
        <taxon>Teleostei</taxon>
        <taxon>Neoteleostei</taxon>
        <taxon>Acanthomorphata</taxon>
        <taxon>Ovalentaria</taxon>
        <taxon>Cichlomorphae</taxon>
        <taxon>Cichliformes</taxon>
        <taxon>Cichlidae</taxon>
        <taxon>African cichlids</taxon>
        <taxon>Pseudocrenilabrinae</taxon>
        <taxon>Oreochromini</taxon>
        <taxon>Oreochromis</taxon>
    </lineage>
</organism>
<evidence type="ECO:0000256" key="8">
    <source>
        <dbReference type="ARBA" id="ARBA00023242"/>
    </source>
</evidence>
<keyword evidence="5 12" id="KW-0378">Hydrolase</keyword>
<feature type="compositionally biased region" description="Acidic residues" evidence="13">
    <location>
        <begin position="136"/>
        <end position="154"/>
    </location>
</feature>
<dbReference type="PROSITE" id="PS51195">
    <property type="entry name" value="Q_MOTIF"/>
    <property type="match status" value="1"/>
</dbReference>
<feature type="domain" description="DEAD-box RNA helicase Q" evidence="16">
    <location>
        <begin position="184"/>
        <end position="212"/>
    </location>
</feature>
<feature type="domain" description="Helicase C-terminal" evidence="15">
    <location>
        <begin position="419"/>
        <end position="569"/>
    </location>
</feature>
<keyword evidence="6 12" id="KW-0347">Helicase</keyword>
<dbReference type="GO" id="GO:0005524">
    <property type="term" value="F:ATP binding"/>
    <property type="evidence" value="ECO:0007669"/>
    <property type="project" value="UniProtKB-KW"/>
</dbReference>
<dbReference type="InterPro" id="IPR000629">
    <property type="entry name" value="RNA-helicase_DEAD-box_CS"/>
</dbReference>
<keyword evidence="7 12" id="KW-0067">ATP-binding</keyword>
<dbReference type="GO" id="GO:0003676">
    <property type="term" value="F:nucleic acid binding"/>
    <property type="evidence" value="ECO:0007669"/>
    <property type="project" value="InterPro"/>
</dbReference>
<keyword evidence="3" id="KW-0690">Ribosome biogenesis</keyword>
<feature type="region of interest" description="Disordered" evidence="13">
    <location>
        <begin position="98"/>
        <end position="154"/>
    </location>
</feature>
<comment type="subcellular location">
    <subcellularLocation>
        <location evidence="1">Nucleus</location>
        <location evidence="1">Nucleolus</location>
    </subcellularLocation>
</comment>
<gene>
    <name evidence="17" type="primary">DDX27</name>
    <name evidence="17" type="synonym">ddx27</name>
</gene>
<dbReference type="Ensembl" id="ENSONIT00000067238.1">
    <property type="protein sequence ID" value="ENSONIP00000077658.1"/>
    <property type="gene ID" value="ENSONIG00000019473.2"/>
</dbReference>
<dbReference type="GO" id="GO:0005730">
    <property type="term" value="C:nucleolus"/>
    <property type="evidence" value="ECO:0007669"/>
    <property type="project" value="UniProtKB-SubCell"/>
</dbReference>
<evidence type="ECO:0000256" key="9">
    <source>
        <dbReference type="ARBA" id="ARBA00043999"/>
    </source>
</evidence>
<sequence length="755" mass="85280">MQFLWKCHRLRGLLLKGYWEGSLTCCLSHLCSVCKKKSRGSRDFNCDFEFGERDGPSHDDDWAMADVMKQLKKKRTLTTLDQKIEKIRRKRKAEVSVRLTSLKEKSSQSDAAEASSENHQEEEEEDVKPPAGEVAATDEDDDEDENEEFGSSDEEILTKSGKKLLFLNAAESFYEDASQYDDQLTFDDMNLSRPILKAITALGFKQPTPIQKACVPVGLLGKDLCACAATGTGKTAAFMLPVLERLVYKPRTSQVTRVLVLVPTRELGIQVHSVARQLAQFTSITTCLAVGGLDLKSQEAALRAGPDILIATPGRLIDHLHNTPSFELTHIEILILDEADRMLDEYFEEQMKEIIRLCSYNRQTMLFSATMTEEVKDLAAVSLKQPVRIFVNSNTDVAPFLRQEFVRIRPHREGDREAVVAALLTRTFQDHVMLFTQTRKQAHRLHILLGLMGLKVGELHGELSQNQRLENLRRFKDEQIDILVATDVAARGLDIDGVKTVINFTMPGTVKHYVHRVGRTARAGRSGRSVSLVGESERKMLKEVVKSAKSTVKARILPPEVILKFRDLISKLEKDVEAVMKLEREERELAASEAKVHLDTCIPVAKIPVFNLKAKELNSNKQDFYLNRVLSKALQEFDLAIRGKKKREKFLKDGRKKELTSEERAQFEILKAQMFAERAAKRERRPKRARAMPEDEAPTKAGKGGKKSVFDKELTNTSSKALKQYRAGPSFADRKRLGVDRKGGRYSRRALTVIS</sequence>
<dbReference type="InterPro" id="IPR001650">
    <property type="entry name" value="Helicase_C-like"/>
</dbReference>
<evidence type="ECO:0000256" key="7">
    <source>
        <dbReference type="ARBA" id="ARBA00022840"/>
    </source>
</evidence>
<keyword evidence="8" id="KW-0539">Nucleus</keyword>
<evidence type="ECO:0000256" key="11">
    <source>
        <dbReference type="PROSITE-ProRule" id="PRU00552"/>
    </source>
</evidence>
<evidence type="ECO:0000256" key="10">
    <source>
        <dbReference type="ARBA" id="ARBA00047984"/>
    </source>
</evidence>
<keyword evidence="4 12" id="KW-0547">Nucleotide-binding</keyword>
<comment type="catalytic activity">
    <reaction evidence="10">
        <text>ATP + H2O = ADP + phosphate + H(+)</text>
        <dbReference type="Rhea" id="RHEA:13065"/>
        <dbReference type="ChEBI" id="CHEBI:15377"/>
        <dbReference type="ChEBI" id="CHEBI:15378"/>
        <dbReference type="ChEBI" id="CHEBI:30616"/>
        <dbReference type="ChEBI" id="CHEBI:43474"/>
        <dbReference type="ChEBI" id="CHEBI:456216"/>
        <dbReference type="EC" id="3.6.4.13"/>
    </reaction>
</comment>
<dbReference type="PROSITE" id="PS51194">
    <property type="entry name" value="HELICASE_CTER"/>
    <property type="match status" value="1"/>
</dbReference>
<dbReference type="CDD" id="cd17947">
    <property type="entry name" value="DEADc_DDX27"/>
    <property type="match status" value="1"/>
</dbReference>
<evidence type="ECO:0000256" key="6">
    <source>
        <dbReference type="ARBA" id="ARBA00022806"/>
    </source>
</evidence>
<evidence type="ECO:0000259" key="14">
    <source>
        <dbReference type="PROSITE" id="PS51192"/>
    </source>
</evidence>
<comment type="similarity">
    <text evidence="9">Belongs to the DEAD box helicase family. DDX27/DRS1 subfamily.</text>
</comment>
<evidence type="ECO:0000313" key="17">
    <source>
        <dbReference type="Ensembl" id="ENSONIP00000077658.1"/>
    </source>
</evidence>
<dbReference type="FunFam" id="3.40.50.300:FF:000842">
    <property type="entry name" value="ATP-dependent RNA helicase DRS1"/>
    <property type="match status" value="1"/>
</dbReference>
<dbReference type="GO" id="GO:0006364">
    <property type="term" value="P:rRNA processing"/>
    <property type="evidence" value="ECO:0007669"/>
    <property type="project" value="UniProtKB-ARBA"/>
</dbReference>
<dbReference type="AlphaFoldDB" id="A0A669F3M7"/>
<feature type="domain" description="Helicase ATP-binding" evidence="14">
    <location>
        <begin position="215"/>
        <end position="389"/>
    </location>
</feature>
<feature type="compositionally biased region" description="Low complexity" evidence="13">
    <location>
        <begin position="108"/>
        <end position="117"/>
    </location>
</feature>
<dbReference type="GO" id="GO:0003724">
    <property type="term" value="F:RNA helicase activity"/>
    <property type="evidence" value="ECO:0007669"/>
    <property type="project" value="UniProtKB-EC"/>
</dbReference>
<dbReference type="InterPro" id="IPR050079">
    <property type="entry name" value="DEAD_box_RNA_helicase"/>
</dbReference>
<dbReference type="InterPro" id="IPR011545">
    <property type="entry name" value="DEAD/DEAH_box_helicase_dom"/>
</dbReference>
<dbReference type="InterPro" id="IPR014014">
    <property type="entry name" value="RNA_helicase_DEAD_Q_motif"/>
</dbReference>
<reference evidence="17" key="3">
    <citation type="submission" date="2025-09" db="UniProtKB">
        <authorList>
            <consortium name="Ensembl"/>
        </authorList>
    </citation>
    <scope>IDENTIFICATION</scope>
</reference>
<evidence type="ECO:0000259" key="16">
    <source>
        <dbReference type="PROSITE" id="PS51195"/>
    </source>
</evidence>
<dbReference type="GO" id="GO:0016787">
    <property type="term" value="F:hydrolase activity"/>
    <property type="evidence" value="ECO:0007669"/>
    <property type="project" value="UniProtKB-KW"/>
</dbReference>
<dbReference type="SMART" id="SM00487">
    <property type="entry name" value="DEXDc"/>
    <property type="match status" value="1"/>
</dbReference>
<dbReference type="InterPro" id="IPR027417">
    <property type="entry name" value="P-loop_NTPase"/>
</dbReference>
<dbReference type="CDD" id="cd18787">
    <property type="entry name" value="SF2_C_DEAD"/>
    <property type="match status" value="1"/>
</dbReference>
<protein>
    <recommendedName>
        <fullName evidence="2">RNA helicase</fullName>
        <ecNumber evidence="2">3.6.4.13</ecNumber>
    </recommendedName>
</protein>
<proteinExistence type="inferred from homology"/>
<evidence type="ECO:0000256" key="2">
    <source>
        <dbReference type="ARBA" id="ARBA00012552"/>
    </source>
</evidence>
<feature type="short sequence motif" description="Q motif" evidence="11">
    <location>
        <begin position="184"/>
        <end position="212"/>
    </location>
</feature>
<reference evidence="18" key="1">
    <citation type="submission" date="2012-01" db="EMBL/GenBank/DDBJ databases">
        <title>The Genome Sequence of Oreochromis niloticus (Nile Tilapia).</title>
        <authorList>
            <consortium name="Broad Institute Genome Assembly Team"/>
            <consortium name="Broad Institute Sequencing Platform"/>
            <person name="Di Palma F."/>
            <person name="Johnson J."/>
            <person name="Lander E.S."/>
            <person name="Lindblad-Toh K."/>
        </authorList>
    </citation>
    <scope>NUCLEOTIDE SEQUENCE [LARGE SCALE GENOMIC DNA]</scope>
</reference>
<name>A0A669F3M7_ORENI</name>
<evidence type="ECO:0000256" key="1">
    <source>
        <dbReference type="ARBA" id="ARBA00004604"/>
    </source>
</evidence>
<dbReference type="PANTHER" id="PTHR47959">
    <property type="entry name" value="ATP-DEPENDENT RNA HELICASE RHLE-RELATED"/>
    <property type="match status" value="1"/>
</dbReference>
<reference evidence="17" key="2">
    <citation type="submission" date="2025-08" db="UniProtKB">
        <authorList>
            <consortium name="Ensembl"/>
        </authorList>
    </citation>
    <scope>IDENTIFICATION</scope>
</reference>
<dbReference type="PANTHER" id="PTHR47959:SF22">
    <property type="entry name" value="RNA HELICASE"/>
    <property type="match status" value="1"/>
</dbReference>
<evidence type="ECO:0000256" key="3">
    <source>
        <dbReference type="ARBA" id="ARBA00022517"/>
    </source>
</evidence>
<keyword evidence="18" id="KW-1185">Reference proteome</keyword>
<dbReference type="Pfam" id="PF00270">
    <property type="entry name" value="DEAD"/>
    <property type="match status" value="1"/>
</dbReference>
<dbReference type="SMART" id="SM00490">
    <property type="entry name" value="HELICc"/>
    <property type="match status" value="1"/>
</dbReference>
<evidence type="ECO:0000256" key="12">
    <source>
        <dbReference type="RuleBase" id="RU000492"/>
    </source>
</evidence>